<evidence type="ECO:0000313" key="7">
    <source>
        <dbReference type="EMBL" id="SDF77502.1"/>
    </source>
</evidence>
<dbReference type="InterPro" id="IPR036259">
    <property type="entry name" value="MFS_trans_sf"/>
</dbReference>
<dbReference type="EMBL" id="FNBW01000006">
    <property type="protein sequence ID" value="SDF77502.1"/>
    <property type="molecule type" value="Genomic_DNA"/>
</dbReference>
<keyword evidence="1 5" id="KW-0812">Transmembrane</keyword>
<protein>
    <submittedName>
        <fullName evidence="7">Predicted arabinose efflux permease, MFS family</fullName>
    </submittedName>
</protein>
<dbReference type="InterPro" id="IPR020846">
    <property type="entry name" value="MFS_dom"/>
</dbReference>
<evidence type="ECO:0000256" key="4">
    <source>
        <dbReference type="SAM" id="MobiDB-lite"/>
    </source>
</evidence>
<dbReference type="SUPFAM" id="SSF103473">
    <property type="entry name" value="MFS general substrate transporter"/>
    <property type="match status" value="1"/>
</dbReference>
<organism evidence="7 8">
    <name type="scientific">Thalassobaculum litoreum DSM 18839</name>
    <dbReference type="NCBI Taxonomy" id="1123362"/>
    <lineage>
        <taxon>Bacteria</taxon>
        <taxon>Pseudomonadati</taxon>
        <taxon>Pseudomonadota</taxon>
        <taxon>Alphaproteobacteria</taxon>
        <taxon>Rhodospirillales</taxon>
        <taxon>Thalassobaculaceae</taxon>
        <taxon>Thalassobaculum</taxon>
    </lineage>
</organism>
<dbReference type="InterPro" id="IPR011701">
    <property type="entry name" value="MFS"/>
</dbReference>
<proteinExistence type="predicted"/>
<dbReference type="PANTHER" id="PTHR23521">
    <property type="entry name" value="TRANSPORTER MFS SUPERFAMILY"/>
    <property type="match status" value="1"/>
</dbReference>
<name>A0A8G2BHS0_9PROT</name>
<feature type="transmembrane region" description="Helical" evidence="5">
    <location>
        <begin position="40"/>
        <end position="59"/>
    </location>
</feature>
<evidence type="ECO:0000259" key="6">
    <source>
        <dbReference type="PROSITE" id="PS50850"/>
    </source>
</evidence>
<evidence type="ECO:0000256" key="5">
    <source>
        <dbReference type="SAM" id="Phobius"/>
    </source>
</evidence>
<feature type="transmembrane region" description="Helical" evidence="5">
    <location>
        <begin position="71"/>
        <end position="88"/>
    </location>
</feature>
<accession>A0A8G2BHS0</accession>
<feature type="transmembrane region" description="Helical" evidence="5">
    <location>
        <begin position="229"/>
        <end position="249"/>
    </location>
</feature>
<keyword evidence="8" id="KW-1185">Reference proteome</keyword>
<feature type="transmembrane region" description="Helical" evidence="5">
    <location>
        <begin position="261"/>
        <end position="281"/>
    </location>
</feature>
<gene>
    <name evidence="7" type="ORF">SAMN05660686_02314</name>
</gene>
<feature type="transmembrane region" description="Helical" evidence="5">
    <location>
        <begin position="94"/>
        <end position="116"/>
    </location>
</feature>
<dbReference type="PROSITE" id="PS50850">
    <property type="entry name" value="MFS"/>
    <property type="match status" value="1"/>
</dbReference>
<dbReference type="CDD" id="cd17477">
    <property type="entry name" value="MFS_YcaD_like"/>
    <property type="match status" value="1"/>
</dbReference>
<comment type="caution">
    <text evidence="7">The sequence shown here is derived from an EMBL/GenBank/DDBJ whole genome shotgun (WGS) entry which is preliminary data.</text>
</comment>
<feature type="region of interest" description="Disordered" evidence="4">
    <location>
        <begin position="391"/>
        <end position="424"/>
    </location>
</feature>
<reference evidence="7 8" key="1">
    <citation type="submission" date="2016-10" db="EMBL/GenBank/DDBJ databases">
        <authorList>
            <person name="Varghese N."/>
            <person name="Submissions S."/>
        </authorList>
    </citation>
    <scope>NUCLEOTIDE SEQUENCE [LARGE SCALE GENOMIC DNA]</scope>
    <source>
        <strain evidence="7 8">DSM 18839</strain>
    </source>
</reference>
<dbReference type="RefSeq" id="WP_051245209.1">
    <property type="nucleotide sequence ID" value="NZ_FNBW01000006.1"/>
</dbReference>
<dbReference type="Pfam" id="PF07690">
    <property type="entry name" value="MFS_1"/>
    <property type="match status" value="1"/>
</dbReference>
<dbReference type="AlphaFoldDB" id="A0A8G2BHS0"/>
<evidence type="ECO:0000256" key="1">
    <source>
        <dbReference type="ARBA" id="ARBA00022692"/>
    </source>
</evidence>
<dbReference type="GO" id="GO:0005886">
    <property type="term" value="C:plasma membrane"/>
    <property type="evidence" value="ECO:0007669"/>
    <property type="project" value="TreeGrafter"/>
</dbReference>
<feature type="transmembrane region" description="Helical" evidence="5">
    <location>
        <begin position="198"/>
        <end position="217"/>
    </location>
</feature>
<feature type="transmembrane region" description="Helical" evidence="5">
    <location>
        <begin position="353"/>
        <end position="370"/>
    </location>
</feature>
<feature type="transmembrane region" description="Helical" evidence="5">
    <location>
        <begin position="287"/>
        <end position="307"/>
    </location>
</feature>
<keyword evidence="3 5" id="KW-0472">Membrane</keyword>
<evidence type="ECO:0000256" key="3">
    <source>
        <dbReference type="ARBA" id="ARBA00023136"/>
    </source>
</evidence>
<feature type="transmembrane region" description="Helical" evidence="5">
    <location>
        <begin position="319"/>
        <end position="341"/>
    </location>
</feature>
<keyword evidence="2 5" id="KW-1133">Transmembrane helix</keyword>
<evidence type="ECO:0000313" key="8">
    <source>
        <dbReference type="Proteomes" id="UP000198615"/>
    </source>
</evidence>
<dbReference type="Proteomes" id="UP000198615">
    <property type="component" value="Unassembled WGS sequence"/>
</dbReference>
<dbReference type="PANTHER" id="PTHR23521:SF3">
    <property type="entry name" value="MFS TRANSPORTER"/>
    <property type="match status" value="1"/>
</dbReference>
<feature type="transmembrane region" description="Helical" evidence="5">
    <location>
        <begin position="128"/>
        <end position="151"/>
    </location>
</feature>
<sequence length="424" mass="44065">MIASVSALLTSLALLLAGNGLLTLLLPTRAALGGMATGAIGLAMSGYFVGYVIGCLLTPRIVQRVGHIRSFAALAALAAATALAYALAGDPVAWFLLRALSGIAMSGLTMIVESWLNDRATDETRGRIISVYRIVDLSAVSVGQLLLSVASPAGFELFSLSAILIVLALVPTAVSTAQAPAPIQNVKIRLFYLWRISPLGLATALAVGVGNGAFWSLGAVFGQKTGLDAVGISLFMTAVVIGGAVMQVPIAALDRHFDRRLLLIAAAFATSIVSAAAAFLASISVTWAIISGFALGGLFLPIYGLALAHANDRLEAGDFVVMSGGLLLTYGLGAIVGPLIASLLMEAMGPRALFLHVSAVWFLLVLFGLWRLRARPPVALEEQAELVPTPRGGTMMFELDPRTEDPQPDAEEAEPPKPVGDGGQ</sequence>
<feature type="domain" description="Major facilitator superfamily (MFS) profile" evidence="6">
    <location>
        <begin position="1"/>
        <end position="376"/>
    </location>
</feature>
<feature type="transmembrane region" description="Helical" evidence="5">
    <location>
        <begin position="157"/>
        <end position="177"/>
    </location>
</feature>
<evidence type="ECO:0000256" key="2">
    <source>
        <dbReference type="ARBA" id="ARBA00022989"/>
    </source>
</evidence>
<dbReference type="Gene3D" id="1.20.1250.20">
    <property type="entry name" value="MFS general substrate transporter like domains"/>
    <property type="match status" value="2"/>
</dbReference>
<dbReference type="GO" id="GO:0022857">
    <property type="term" value="F:transmembrane transporter activity"/>
    <property type="evidence" value="ECO:0007669"/>
    <property type="project" value="InterPro"/>
</dbReference>
<dbReference type="InterPro" id="IPR047200">
    <property type="entry name" value="MFS_YcaD-like"/>
</dbReference>